<dbReference type="OMA" id="PMMILKS"/>
<dbReference type="PANTHER" id="PTHR30006">
    <property type="entry name" value="THIAMINE-BINDING PERIPLASMIC PROTEIN-RELATED"/>
    <property type="match status" value="1"/>
</dbReference>
<dbReference type="GO" id="GO:0030288">
    <property type="term" value="C:outer membrane-bounded periplasmic space"/>
    <property type="evidence" value="ECO:0007669"/>
    <property type="project" value="TreeGrafter"/>
</dbReference>
<dbReference type="Gene3D" id="3.40.190.10">
    <property type="entry name" value="Periplasmic binding protein-like II"/>
    <property type="match status" value="2"/>
</dbReference>
<dbReference type="EMBL" id="QEPW01000013">
    <property type="protein sequence ID" value="RDE90048.1"/>
    <property type="molecule type" value="Genomic_DNA"/>
</dbReference>
<accession>A0A369Z2U7</accession>
<evidence type="ECO:0000313" key="5">
    <source>
        <dbReference type="Proteomes" id="UP000253910"/>
    </source>
</evidence>
<feature type="binding site" evidence="2">
    <location>
        <position position="220"/>
    </location>
    <ligand>
        <name>Fe cation</name>
        <dbReference type="ChEBI" id="CHEBI:24875"/>
    </ligand>
</feature>
<keyword evidence="2" id="KW-0408">Iron</keyword>
<dbReference type="GO" id="GO:0046872">
    <property type="term" value="F:metal ion binding"/>
    <property type="evidence" value="ECO:0007669"/>
    <property type="project" value="UniProtKB-KW"/>
</dbReference>
<dbReference type="CDD" id="cd13547">
    <property type="entry name" value="PBP2_Fbp_like_2"/>
    <property type="match status" value="1"/>
</dbReference>
<gene>
    <name evidence="4" type="ORF">DPV87_07820</name>
</gene>
<dbReference type="InterPro" id="IPR026045">
    <property type="entry name" value="Ferric-bd"/>
</dbReference>
<feature type="signal peptide" evidence="3">
    <location>
        <begin position="1"/>
        <end position="24"/>
    </location>
</feature>
<reference evidence="4 5" key="1">
    <citation type="submission" date="2018-05" db="EMBL/GenBank/DDBJ databases">
        <title>Draft Genome Sequences for a Diverse set of 7 Haemophilus Species.</title>
        <authorList>
            <person name="Nichols M."/>
            <person name="Topaz N."/>
            <person name="Wang X."/>
            <person name="Wang X."/>
            <person name="Boxrud D."/>
        </authorList>
    </citation>
    <scope>NUCLEOTIDE SEQUENCE [LARGE SCALE GENOMIC DNA]</scope>
    <source>
        <strain evidence="4 5">C2008001710</strain>
    </source>
</reference>
<dbReference type="GO" id="GO:0030976">
    <property type="term" value="F:thiamine pyrophosphate binding"/>
    <property type="evidence" value="ECO:0007669"/>
    <property type="project" value="TreeGrafter"/>
</dbReference>
<feature type="chain" id="PRO_5016588421" evidence="3">
    <location>
        <begin position="25"/>
        <end position="331"/>
    </location>
</feature>
<dbReference type="PIRSF" id="PIRSF002825">
    <property type="entry name" value="CfbpA"/>
    <property type="match status" value="1"/>
</dbReference>
<evidence type="ECO:0000256" key="2">
    <source>
        <dbReference type="PIRSR" id="PIRSR002825-1"/>
    </source>
</evidence>
<dbReference type="SUPFAM" id="SSF53850">
    <property type="entry name" value="Periplasmic binding protein-like II"/>
    <property type="match status" value="1"/>
</dbReference>
<evidence type="ECO:0000256" key="3">
    <source>
        <dbReference type="SAM" id="SignalP"/>
    </source>
</evidence>
<keyword evidence="2" id="KW-0479">Metal-binding</keyword>
<evidence type="ECO:0000256" key="1">
    <source>
        <dbReference type="ARBA" id="ARBA00022729"/>
    </source>
</evidence>
<protein>
    <submittedName>
        <fullName evidence="4">Extracellular solute-binding protein</fullName>
    </submittedName>
</protein>
<dbReference type="RefSeq" id="WP_014065222.1">
    <property type="nucleotide sequence ID" value="NZ_CP063111.1"/>
</dbReference>
<dbReference type="Pfam" id="PF13343">
    <property type="entry name" value="SBP_bac_6"/>
    <property type="match status" value="1"/>
</dbReference>
<sequence length="331" mass="36164">MNKKMSLTLIAIGLGMSLSNMAAAQEKLIVYTSMKESLIGALKAKFTEKHPDVEMDYQSAGAGKLMAKIATEKESGKIMADVIWTSEVPDFFQMKKNGMLEAYVSPETANIVNPIPNFDGSFTPIRLGTLAIAYNTRFVKDNPPAEWADILKPEYKGAFGIANPALSGTSYMSVSLLKDKFGWEFFEKLKANKAKVGKGAGQVIDDTASGDLLASLAVDYITNDKIKKGAQLKLVYPKETLVIPSPAAILKGTEHLAASQKFIDFLLSEDGQKIIANEGTLPVRKGIELDAKFGMPSLEDAVSRAIPIDYEKLMSEKEETIKHFTQILQGR</sequence>
<dbReference type="Proteomes" id="UP000253910">
    <property type="component" value="Unassembled WGS sequence"/>
</dbReference>
<organism evidence="4 5">
    <name type="scientific">Haemophilus parainfluenzae</name>
    <dbReference type="NCBI Taxonomy" id="729"/>
    <lineage>
        <taxon>Bacteria</taxon>
        <taxon>Pseudomonadati</taxon>
        <taxon>Pseudomonadota</taxon>
        <taxon>Gammaproteobacteria</taxon>
        <taxon>Pasteurellales</taxon>
        <taxon>Pasteurellaceae</taxon>
        <taxon>Haemophilus</taxon>
    </lineage>
</organism>
<dbReference type="GO" id="GO:0015888">
    <property type="term" value="P:thiamine transport"/>
    <property type="evidence" value="ECO:0007669"/>
    <property type="project" value="TreeGrafter"/>
</dbReference>
<name>A0A369Z2U7_HAEPA</name>
<evidence type="ECO:0000313" key="4">
    <source>
        <dbReference type="EMBL" id="RDE90048.1"/>
    </source>
</evidence>
<proteinExistence type="predicted"/>
<dbReference type="AlphaFoldDB" id="A0A369Z2U7"/>
<comment type="caution">
    <text evidence="4">The sequence shown here is derived from an EMBL/GenBank/DDBJ whole genome shotgun (WGS) entry which is preliminary data.</text>
</comment>
<keyword evidence="1 3" id="KW-0732">Signal</keyword>
<dbReference type="GO" id="GO:0030975">
    <property type="term" value="F:thiamine binding"/>
    <property type="evidence" value="ECO:0007669"/>
    <property type="project" value="TreeGrafter"/>
</dbReference>
<dbReference type="PANTHER" id="PTHR30006:SF2">
    <property type="entry name" value="ABC TRANSPORTER SUBSTRATE-BINDING PROTEIN"/>
    <property type="match status" value="1"/>
</dbReference>